<gene>
    <name evidence="3" type="ORF">SAMN05192533_101282</name>
</gene>
<sequence length="146" mass="16768">MHISTKEIEVRYAETDQMGVVYHSNYLVWMELGRTKLIEDLGFNYAAMEKEGVISPVIDIQASYKTPVRYGEKALIKTWVSEYDGLRVTYNYEVYNGAGELSLTGNSRHVCVKKDSFRPISIKRSYPEWHEAYMKAKAQPEEVSGS</sequence>
<dbReference type="NCBIfam" id="TIGR00051">
    <property type="entry name" value="YbgC/FadM family acyl-CoA thioesterase"/>
    <property type="match status" value="1"/>
</dbReference>
<dbReference type="Pfam" id="PF13279">
    <property type="entry name" value="4HBT_2"/>
    <property type="match status" value="1"/>
</dbReference>
<dbReference type="PANTHER" id="PTHR31793:SF27">
    <property type="entry name" value="NOVEL THIOESTERASE SUPERFAMILY DOMAIN AND SAPOSIN A-TYPE DOMAIN CONTAINING PROTEIN (0610012H03RIK)"/>
    <property type="match status" value="1"/>
</dbReference>
<dbReference type="Proteomes" id="UP000198553">
    <property type="component" value="Unassembled WGS sequence"/>
</dbReference>
<dbReference type="InterPro" id="IPR050563">
    <property type="entry name" value="4-hydroxybenzoyl-CoA_TE"/>
</dbReference>
<dbReference type="InterPro" id="IPR029069">
    <property type="entry name" value="HotDog_dom_sf"/>
</dbReference>
<dbReference type="OrthoDB" id="9800856at2"/>
<dbReference type="Gene3D" id="3.10.129.10">
    <property type="entry name" value="Hotdog Thioesterase"/>
    <property type="match status" value="1"/>
</dbReference>
<dbReference type="RefSeq" id="WP_090740433.1">
    <property type="nucleotide sequence ID" value="NZ_FOBW01000001.1"/>
</dbReference>
<name>A0A1H7W7H6_9BACI</name>
<evidence type="ECO:0000313" key="3">
    <source>
        <dbReference type="EMBL" id="SEM16897.1"/>
    </source>
</evidence>
<dbReference type="AlphaFoldDB" id="A0A1H7W7H6"/>
<dbReference type="CDD" id="cd00586">
    <property type="entry name" value="4HBT"/>
    <property type="match status" value="1"/>
</dbReference>
<dbReference type="FunFam" id="3.10.129.10:FF:000026">
    <property type="entry name" value="Possible 4-hydroxybenzoyl-CoA thioesterase"/>
    <property type="match status" value="1"/>
</dbReference>
<dbReference type="InterPro" id="IPR006684">
    <property type="entry name" value="YbgC/YbaW"/>
</dbReference>
<dbReference type="GO" id="GO:0047617">
    <property type="term" value="F:fatty acyl-CoA hydrolase activity"/>
    <property type="evidence" value="ECO:0007669"/>
    <property type="project" value="TreeGrafter"/>
</dbReference>
<organism evidence="3 4">
    <name type="scientific">Mesobacillus persicus</name>
    <dbReference type="NCBI Taxonomy" id="930146"/>
    <lineage>
        <taxon>Bacteria</taxon>
        <taxon>Bacillati</taxon>
        <taxon>Bacillota</taxon>
        <taxon>Bacilli</taxon>
        <taxon>Bacillales</taxon>
        <taxon>Bacillaceae</taxon>
        <taxon>Mesobacillus</taxon>
    </lineage>
</organism>
<keyword evidence="2 3" id="KW-0378">Hydrolase</keyword>
<dbReference type="STRING" id="930146.SAMN05192533_101282"/>
<protein>
    <submittedName>
        <fullName evidence="3">Acyl-CoA thioester hydrolase</fullName>
    </submittedName>
</protein>
<dbReference type="PIRSF" id="PIRSF003230">
    <property type="entry name" value="YbgC"/>
    <property type="match status" value="1"/>
</dbReference>
<accession>A0A1H7W7H6</accession>
<dbReference type="SUPFAM" id="SSF54637">
    <property type="entry name" value="Thioesterase/thiol ester dehydrase-isomerase"/>
    <property type="match status" value="1"/>
</dbReference>
<dbReference type="PANTHER" id="PTHR31793">
    <property type="entry name" value="4-HYDROXYBENZOYL-COA THIOESTERASE FAMILY MEMBER"/>
    <property type="match status" value="1"/>
</dbReference>
<proteinExistence type="inferred from homology"/>
<dbReference type="EMBL" id="FOBW01000001">
    <property type="protein sequence ID" value="SEM16897.1"/>
    <property type="molecule type" value="Genomic_DNA"/>
</dbReference>
<evidence type="ECO:0000256" key="1">
    <source>
        <dbReference type="ARBA" id="ARBA00005953"/>
    </source>
</evidence>
<comment type="similarity">
    <text evidence="1">Belongs to the 4-hydroxybenzoyl-CoA thioesterase family.</text>
</comment>
<evidence type="ECO:0000313" key="4">
    <source>
        <dbReference type="Proteomes" id="UP000198553"/>
    </source>
</evidence>
<keyword evidence="4" id="KW-1185">Reference proteome</keyword>
<reference evidence="4" key="1">
    <citation type="submission" date="2016-10" db="EMBL/GenBank/DDBJ databases">
        <authorList>
            <person name="Varghese N."/>
            <person name="Submissions S."/>
        </authorList>
    </citation>
    <scope>NUCLEOTIDE SEQUENCE [LARGE SCALE GENOMIC DNA]</scope>
    <source>
        <strain evidence="4">B48,IBRC-M 10115,DSM 25386,CECT 8001</strain>
    </source>
</reference>
<evidence type="ECO:0000256" key="2">
    <source>
        <dbReference type="ARBA" id="ARBA00022801"/>
    </source>
</evidence>